<feature type="chain" id="PRO_5028080252" evidence="2">
    <location>
        <begin position="24"/>
        <end position="282"/>
    </location>
</feature>
<gene>
    <name evidence="4" type="primary">LOC116291506</name>
</gene>
<dbReference type="GeneID" id="116291506"/>
<protein>
    <submittedName>
        <fullName evidence="4">Uncharacterized protein LOC116291506</fullName>
    </submittedName>
</protein>
<sequence>MISKVTPWVVLMAFVSCIVMSESGNDVGDSKRRHVVVVNPSHKSSKISHPGSDVIVIGHGEESGDEEDIDKETISTLSNNILSTTNLVHSQSQLIENLGNQLQKLHHSLNAQNGKITSDIQLTREELMEVNEKVRNATNLANVMVLMWSKSEKKLVKIVDKLENKIAEEKAVADRNNKMWEERLKSLEKKLGRLQIDTDNARRLAASKRSRWPRGRYCILANGACPAGFYRQRGFLKTIYMYSSSGDYIKSMRMGSSYIGCYGQHCGQYGHYATINIATCCK</sequence>
<dbReference type="Proteomes" id="UP000515163">
    <property type="component" value="Unplaced"/>
</dbReference>
<evidence type="ECO:0000256" key="1">
    <source>
        <dbReference type="SAM" id="Coils"/>
    </source>
</evidence>
<feature type="coiled-coil region" evidence="1">
    <location>
        <begin position="120"/>
        <end position="204"/>
    </location>
</feature>
<dbReference type="AlphaFoldDB" id="A0A6P8HPF5"/>
<feature type="signal peptide" evidence="2">
    <location>
        <begin position="1"/>
        <end position="23"/>
    </location>
</feature>
<dbReference type="RefSeq" id="XP_031554540.1">
    <property type="nucleotide sequence ID" value="XM_031698680.1"/>
</dbReference>
<dbReference type="KEGG" id="aten:116291506"/>
<dbReference type="OrthoDB" id="5958193at2759"/>
<dbReference type="InParanoid" id="A0A6P8HPF5"/>
<organism evidence="3 4">
    <name type="scientific">Actinia tenebrosa</name>
    <name type="common">Australian red waratah sea anemone</name>
    <dbReference type="NCBI Taxonomy" id="6105"/>
    <lineage>
        <taxon>Eukaryota</taxon>
        <taxon>Metazoa</taxon>
        <taxon>Cnidaria</taxon>
        <taxon>Anthozoa</taxon>
        <taxon>Hexacorallia</taxon>
        <taxon>Actiniaria</taxon>
        <taxon>Actiniidae</taxon>
        <taxon>Actinia</taxon>
    </lineage>
</organism>
<accession>A0A6P8HPF5</accession>
<keyword evidence="1" id="KW-0175">Coiled coil</keyword>
<proteinExistence type="predicted"/>
<evidence type="ECO:0000256" key="2">
    <source>
        <dbReference type="SAM" id="SignalP"/>
    </source>
</evidence>
<reference evidence="4" key="1">
    <citation type="submission" date="2025-08" db="UniProtKB">
        <authorList>
            <consortium name="RefSeq"/>
        </authorList>
    </citation>
    <scope>IDENTIFICATION</scope>
    <source>
        <tissue evidence="4">Tentacle</tissue>
    </source>
</reference>
<name>A0A6P8HPF5_ACTTE</name>
<keyword evidence="3" id="KW-1185">Reference proteome</keyword>
<evidence type="ECO:0000313" key="3">
    <source>
        <dbReference type="Proteomes" id="UP000515163"/>
    </source>
</evidence>
<dbReference type="PROSITE" id="PS51257">
    <property type="entry name" value="PROKAR_LIPOPROTEIN"/>
    <property type="match status" value="1"/>
</dbReference>
<keyword evidence="2" id="KW-0732">Signal</keyword>
<evidence type="ECO:0000313" key="4">
    <source>
        <dbReference type="RefSeq" id="XP_031554540.1"/>
    </source>
</evidence>